<dbReference type="EMBL" id="CP048000">
    <property type="protein sequence ID" value="QHQ62814.1"/>
    <property type="molecule type" value="Genomic_DNA"/>
</dbReference>
<dbReference type="PANTHER" id="PTHR43163:SF6">
    <property type="entry name" value="DIPEPTIDE TRANSPORT SYSTEM PERMEASE PROTEIN DPPB-RELATED"/>
    <property type="match status" value="1"/>
</dbReference>
<dbReference type="KEGG" id="anr:Ana3638_20190"/>
<organism evidence="9 10">
    <name type="scientific">Anaerocolumna sedimenticola</name>
    <dbReference type="NCBI Taxonomy" id="2696063"/>
    <lineage>
        <taxon>Bacteria</taxon>
        <taxon>Bacillati</taxon>
        <taxon>Bacillota</taxon>
        <taxon>Clostridia</taxon>
        <taxon>Lachnospirales</taxon>
        <taxon>Lachnospiraceae</taxon>
        <taxon>Anaerocolumna</taxon>
    </lineage>
</organism>
<evidence type="ECO:0000256" key="4">
    <source>
        <dbReference type="ARBA" id="ARBA00022692"/>
    </source>
</evidence>
<evidence type="ECO:0000256" key="6">
    <source>
        <dbReference type="ARBA" id="ARBA00023136"/>
    </source>
</evidence>
<dbReference type="InterPro" id="IPR045621">
    <property type="entry name" value="BPD_transp_1_N"/>
</dbReference>
<evidence type="ECO:0000256" key="5">
    <source>
        <dbReference type="ARBA" id="ARBA00022989"/>
    </source>
</evidence>
<sequence length="322" mass="35554">MKQYIIRRLFVSIIVLFGVSIMLYLLGRLTPGDYVANITAGNPNITKEMQDRMREVYGLDKGIVEGYLSWLWDAIRGDFGTSFLYQKPVTEIIMRYIPITFSLAFSAMIFEILLAIPFGIIAARKQYSRTDYIIVAIAIIGISLPSFFFAAILKRVFAVGLGVLPLSGMVNARAGYTGWARIADIAKHLVLPVTVFVVTGVGSLLRYVRTNMLEVLSADYVRTARAKGVPEYKVIGKHAFRNTLIPIVTMLGIMIPGLFSGAVITEGIFSLEGLGNIAIKAVQSGDIPYLMGFNMFIAILTIIGTLISDILYAVVDPRVRYS</sequence>
<keyword evidence="4 7" id="KW-0812">Transmembrane</keyword>
<dbReference type="Gene3D" id="1.10.3720.10">
    <property type="entry name" value="MetI-like"/>
    <property type="match status" value="1"/>
</dbReference>
<dbReference type="Proteomes" id="UP000464314">
    <property type="component" value="Chromosome"/>
</dbReference>
<evidence type="ECO:0000256" key="3">
    <source>
        <dbReference type="ARBA" id="ARBA00022475"/>
    </source>
</evidence>
<dbReference type="CDD" id="cd06261">
    <property type="entry name" value="TM_PBP2"/>
    <property type="match status" value="1"/>
</dbReference>
<accession>A0A6P1TPA0</accession>
<keyword evidence="3" id="KW-1003">Cell membrane</keyword>
<dbReference type="GO" id="GO:0005886">
    <property type="term" value="C:plasma membrane"/>
    <property type="evidence" value="ECO:0007669"/>
    <property type="project" value="UniProtKB-SubCell"/>
</dbReference>
<feature type="transmembrane region" description="Helical" evidence="7">
    <location>
        <begin position="132"/>
        <end position="153"/>
    </location>
</feature>
<keyword evidence="10" id="KW-1185">Reference proteome</keyword>
<evidence type="ECO:0000256" key="7">
    <source>
        <dbReference type="RuleBase" id="RU363032"/>
    </source>
</evidence>
<dbReference type="InterPro" id="IPR035906">
    <property type="entry name" value="MetI-like_sf"/>
</dbReference>
<protein>
    <submittedName>
        <fullName evidence="9">ABC transporter permease subunit</fullName>
    </submittedName>
</protein>
<keyword evidence="6 7" id="KW-0472">Membrane</keyword>
<reference evidence="9 10" key="1">
    <citation type="submission" date="2020-01" db="EMBL/GenBank/DDBJ databases">
        <title>Genome analysis of Anaerocolumna sp. CBA3638.</title>
        <authorList>
            <person name="Kim J."/>
            <person name="Roh S.W."/>
        </authorList>
    </citation>
    <scope>NUCLEOTIDE SEQUENCE [LARGE SCALE GENOMIC DNA]</scope>
    <source>
        <strain evidence="9 10">CBA3638</strain>
    </source>
</reference>
<keyword evidence="5 7" id="KW-1133">Transmembrane helix</keyword>
<dbReference type="GO" id="GO:0055085">
    <property type="term" value="P:transmembrane transport"/>
    <property type="evidence" value="ECO:0007669"/>
    <property type="project" value="InterPro"/>
</dbReference>
<dbReference type="RefSeq" id="WP_161839635.1">
    <property type="nucleotide sequence ID" value="NZ_CP048000.1"/>
</dbReference>
<feature type="transmembrane region" description="Helical" evidence="7">
    <location>
        <begin position="9"/>
        <end position="27"/>
    </location>
</feature>
<feature type="domain" description="ABC transmembrane type-1" evidence="8">
    <location>
        <begin position="97"/>
        <end position="312"/>
    </location>
</feature>
<dbReference type="InterPro" id="IPR000515">
    <property type="entry name" value="MetI-like"/>
</dbReference>
<comment type="similarity">
    <text evidence="7">Belongs to the binding-protein-dependent transport system permease family.</text>
</comment>
<keyword evidence="2 7" id="KW-0813">Transport</keyword>
<dbReference type="PROSITE" id="PS50928">
    <property type="entry name" value="ABC_TM1"/>
    <property type="match status" value="1"/>
</dbReference>
<gene>
    <name evidence="9" type="ORF">Ana3638_20190</name>
</gene>
<evidence type="ECO:0000259" key="8">
    <source>
        <dbReference type="PROSITE" id="PS50928"/>
    </source>
</evidence>
<feature type="transmembrane region" description="Helical" evidence="7">
    <location>
        <begin position="96"/>
        <end position="120"/>
    </location>
</feature>
<dbReference type="Pfam" id="PF19300">
    <property type="entry name" value="BPD_transp_1_N"/>
    <property type="match status" value="1"/>
</dbReference>
<proteinExistence type="inferred from homology"/>
<feature type="transmembrane region" description="Helical" evidence="7">
    <location>
        <begin position="189"/>
        <end position="208"/>
    </location>
</feature>
<feature type="transmembrane region" description="Helical" evidence="7">
    <location>
        <begin position="289"/>
        <end position="315"/>
    </location>
</feature>
<dbReference type="PANTHER" id="PTHR43163">
    <property type="entry name" value="DIPEPTIDE TRANSPORT SYSTEM PERMEASE PROTEIN DPPB-RELATED"/>
    <property type="match status" value="1"/>
</dbReference>
<dbReference type="AlphaFoldDB" id="A0A6P1TPA0"/>
<comment type="subcellular location">
    <subcellularLocation>
        <location evidence="1 7">Cell membrane</location>
        <topology evidence="1 7">Multi-pass membrane protein</topology>
    </subcellularLocation>
</comment>
<evidence type="ECO:0000256" key="1">
    <source>
        <dbReference type="ARBA" id="ARBA00004651"/>
    </source>
</evidence>
<evidence type="ECO:0000313" key="9">
    <source>
        <dbReference type="EMBL" id="QHQ62814.1"/>
    </source>
</evidence>
<dbReference type="Pfam" id="PF00528">
    <property type="entry name" value="BPD_transp_1"/>
    <property type="match status" value="1"/>
</dbReference>
<evidence type="ECO:0000313" key="10">
    <source>
        <dbReference type="Proteomes" id="UP000464314"/>
    </source>
</evidence>
<evidence type="ECO:0000256" key="2">
    <source>
        <dbReference type="ARBA" id="ARBA00022448"/>
    </source>
</evidence>
<feature type="transmembrane region" description="Helical" evidence="7">
    <location>
        <begin position="243"/>
        <end position="269"/>
    </location>
</feature>
<name>A0A6P1TPA0_9FIRM</name>
<dbReference type="SUPFAM" id="SSF161098">
    <property type="entry name" value="MetI-like"/>
    <property type="match status" value="1"/>
</dbReference>